<keyword evidence="1" id="KW-1185">Reference proteome</keyword>
<reference evidence="1" key="1">
    <citation type="submission" date="2012-09" db="EMBL/GenBank/DDBJ databases">
        <authorList>
            <person name="Martin A.A."/>
        </authorList>
    </citation>
    <scope>NUCLEOTIDE SEQUENCE</scope>
</reference>
<dbReference type="Proteomes" id="UP000035642">
    <property type="component" value="Unassembled WGS sequence"/>
</dbReference>
<name>A0A0K0D4Z4_ANGCA</name>
<protein>
    <submittedName>
        <fullName evidence="2">Transposase</fullName>
    </submittedName>
</protein>
<reference evidence="2" key="2">
    <citation type="submission" date="2017-02" db="UniProtKB">
        <authorList>
            <consortium name="WormBaseParasite"/>
        </authorList>
    </citation>
    <scope>IDENTIFICATION</scope>
</reference>
<accession>A0A0K0D4Z4</accession>
<sequence length="57" mass="6353">MDLFIRKSKKKLKKALLPSGVVNHFTVISDEDGAFDVSELINSFPPLADADEDFDDI</sequence>
<evidence type="ECO:0000313" key="2">
    <source>
        <dbReference type="WBParaSite" id="ACAC_0000513901-mRNA-1"/>
    </source>
</evidence>
<proteinExistence type="predicted"/>
<evidence type="ECO:0000313" key="1">
    <source>
        <dbReference type="Proteomes" id="UP000035642"/>
    </source>
</evidence>
<organism evidence="1 2">
    <name type="scientific">Angiostrongylus cantonensis</name>
    <name type="common">Rat lungworm</name>
    <dbReference type="NCBI Taxonomy" id="6313"/>
    <lineage>
        <taxon>Eukaryota</taxon>
        <taxon>Metazoa</taxon>
        <taxon>Ecdysozoa</taxon>
        <taxon>Nematoda</taxon>
        <taxon>Chromadorea</taxon>
        <taxon>Rhabditida</taxon>
        <taxon>Rhabditina</taxon>
        <taxon>Rhabditomorpha</taxon>
        <taxon>Strongyloidea</taxon>
        <taxon>Metastrongylidae</taxon>
        <taxon>Angiostrongylus</taxon>
    </lineage>
</organism>
<dbReference type="AlphaFoldDB" id="A0A0K0D4Z4"/>
<dbReference type="WBParaSite" id="ACAC_0000513901-mRNA-1">
    <property type="protein sequence ID" value="ACAC_0000513901-mRNA-1"/>
    <property type="gene ID" value="ACAC_0000513901"/>
</dbReference>